<accession>A0A0V0SNA3</accession>
<proteinExistence type="predicted"/>
<dbReference type="EMBL" id="JYDL01000001">
    <property type="protein sequence ID" value="KRX28365.1"/>
    <property type="molecule type" value="Genomic_DNA"/>
</dbReference>
<dbReference type="STRING" id="6336.A0A0V0SNA3"/>
<comment type="caution">
    <text evidence="1">The sequence shown here is derived from an EMBL/GenBank/DDBJ whole genome shotgun (WGS) entry which is preliminary data.</text>
</comment>
<reference evidence="1 2" key="1">
    <citation type="submission" date="2015-01" db="EMBL/GenBank/DDBJ databases">
        <title>Evolution of Trichinella species and genotypes.</title>
        <authorList>
            <person name="Korhonen P.K."/>
            <person name="Edoardo P."/>
            <person name="Giuseppe L.R."/>
            <person name="Gasser R.B."/>
        </authorList>
    </citation>
    <scope>NUCLEOTIDE SEQUENCE [LARGE SCALE GENOMIC DNA]</scope>
    <source>
        <strain evidence="1">ISS37</strain>
    </source>
</reference>
<keyword evidence="2" id="KW-1185">Reference proteome</keyword>
<dbReference type="OrthoDB" id="4983at2759"/>
<organism evidence="1 2">
    <name type="scientific">Trichinella nelsoni</name>
    <dbReference type="NCBI Taxonomy" id="6336"/>
    <lineage>
        <taxon>Eukaryota</taxon>
        <taxon>Metazoa</taxon>
        <taxon>Ecdysozoa</taxon>
        <taxon>Nematoda</taxon>
        <taxon>Enoplea</taxon>
        <taxon>Dorylaimia</taxon>
        <taxon>Trichinellida</taxon>
        <taxon>Trichinellidae</taxon>
        <taxon>Trichinella</taxon>
    </lineage>
</organism>
<evidence type="ECO:0000313" key="2">
    <source>
        <dbReference type="Proteomes" id="UP000054630"/>
    </source>
</evidence>
<name>A0A0V0SNA3_9BILA</name>
<sequence length="97" mass="11615">MSSIVLCGVINRDGQKDYRRQTQFCFATYTYDLSRPFYEKKCRLFMLFLFLLLPQTNGIIGDEKFRRMLIDEEMHSSSEDGWNAFEQHHDMSWITIC</sequence>
<dbReference type="Proteomes" id="UP000054630">
    <property type="component" value="Unassembled WGS sequence"/>
</dbReference>
<dbReference type="AlphaFoldDB" id="A0A0V0SNA3"/>
<protein>
    <submittedName>
        <fullName evidence="1">Uncharacterized protein</fullName>
    </submittedName>
</protein>
<evidence type="ECO:0000313" key="1">
    <source>
        <dbReference type="EMBL" id="KRX28365.1"/>
    </source>
</evidence>
<gene>
    <name evidence="1" type="ORF">T07_8029</name>
</gene>